<name>A0ABQ9Z4J1_9CRUS</name>
<proteinExistence type="predicted"/>
<keyword evidence="2" id="KW-1185">Reference proteome</keyword>
<protein>
    <submittedName>
        <fullName evidence="1">Uncharacterized protein</fullName>
    </submittedName>
</protein>
<evidence type="ECO:0000313" key="2">
    <source>
        <dbReference type="Proteomes" id="UP001234178"/>
    </source>
</evidence>
<dbReference type="Proteomes" id="UP001234178">
    <property type="component" value="Unassembled WGS sequence"/>
</dbReference>
<comment type="caution">
    <text evidence="1">The sequence shown here is derived from an EMBL/GenBank/DDBJ whole genome shotgun (WGS) entry which is preliminary data.</text>
</comment>
<dbReference type="EMBL" id="JAOYFB010000002">
    <property type="protein sequence ID" value="KAK4007799.1"/>
    <property type="molecule type" value="Genomic_DNA"/>
</dbReference>
<sequence>MRPDFDKHVFINFNKVKQEYRGIFNNMSTTRVTTLRFAFNYEGSIRADLTNPMRDQNSDFVQIWVKFYIMPI</sequence>
<accession>A0ABQ9Z4J1</accession>
<evidence type="ECO:0000313" key="1">
    <source>
        <dbReference type="EMBL" id="KAK4007799.1"/>
    </source>
</evidence>
<gene>
    <name evidence="1" type="ORF">OUZ56_012951</name>
</gene>
<reference evidence="1 2" key="1">
    <citation type="journal article" date="2023" name="Nucleic Acids Res.">
        <title>The hologenome of Daphnia magna reveals possible DNA methylation and microbiome-mediated evolution of the host genome.</title>
        <authorList>
            <person name="Chaturvedi A."/>
            <person name="Li X."/>
            <person name="Dhandapani V."/>
            <person name="Marshall H."/>
            <person name="Kissane S."/>
            <person name="Cuenca-Cambronero M."/>
            <person name="Asole G."/>
            <person name="Calvet F."/>
            <person name="Ruiz-Romero M."/>
            <person name="Marangio P."/>
            <person name="Guigo R."/>
            <person name="Rago D."/>
            <person name="Mirbahai L."/>
            <person name="Eastwood N."/>
            <person name="Colbourne J.K."/>
            <person name="Zhou J."/>
            <person name="Mallon E."/>
            <person name="Orsini L."/>
        </authorList>
    </citation>
    <scope>NUCLEOTIDE SEQUENCE [LARGE SCALE GENOMIC DNA]</scope>
    <source>
        <strain evidence="1">LRV0_1</strain>
    </source>
</reference>
<organism evidence="1 2">
    <name type="scientific">Daphnia magna</name>
    <dbReference type="NCBI Taxonomy" id="35525"/>
    <lineage>
        <taxon>Eukaryota</taxon>
        <taxon>Metazoa</taxon>
        <taxon>Ecdysozoa</taxon>
        <taxon>Arthropoda</taxon>
        <taxon>Crustacea</taxon>
        <taxon>Branchiopoda</taxon>
        <taxon>Diplostraca</taxon>
        <taxon>Cladocera</taxon>
        <taxon>Anomopoda</taxon>
        <taxon>Daphniidae</taxon>
        <taxon>Daphnia</taxon>
    </lineage>
</organism>